<dbReference type="InterPro" id="IPR000868">
    <property type="entry name" value="Isochorismatase-like_dom"/>
</dbReference>
<evidence type="ECO:0000313" key="3">
    <source>
        <dbReference type="Proteomes" id="UP000017822"/>
    </source>
</evidence>
<sequence length="185" mass="20760">MRIKATDSTLLIIDIQERLFPVILDNAAMAEHTAWLQQVAQRVGVPVLLTEQYSKGLGHTISALRDNVDETAIIEKLHFSAAGDGELFQRPGGERQQFVICGCETHVCVLQTVLDLRARGNEVFVVEEGVSSRRASDKALALERMRQAGAVIVSREMVAFEWMERAGTELFKSISREFISREFIR</sequence>
<dbReference type="EMBL" id="AOFQ01000058">
    <property type="protein sequence ID" value="ESQ97755.1"/>
    <property type="molecule type" value="Genomic_DNA"/>
</dbReference>
<protein>
    <submittedName>
        <fullName evidence="2">Isochorismatase hydrolase</fullName>
    </submittedName>
</protein>
<accession>V4PNR0</accession>
<dbReference type="InterPro" id="IPR050993">
    <property type="entry name" value="Isochorismatase_domain"/>
</dbReference>
<name>V4PNR0_STUCH</name>
<dbReference type="GO" id="GO:0016787">
    <property type="term" value="F:hydrolase activity"/>
    <property type="evidence" value="ECO:0007669"/>
    <property type="project" value="UniProtKB-KW"/>
</dbReference>
<dbReference type="PANTHER" id="PTHR14119">
    <property type="entry name" value="HYDROLASE"/>
    <property type="match status" value="1"/>
</dbReference>
<dbReference type="PANTHER" id="PTHR14119:SF3">
    <property type="entry name" value="ISOCHORISMATASE DOMAIN-CONTAINING PROTEIN 2"/>
    <property type="match status" value="1"/>
</dbReference>
<dbReference type="CDD" id="cd01012">
    <property type="entry name" value="YcaC_related"/>
    <property type="match status" value="1"/>
</dbReference>
<comment type="caution">
    <text evidence="2">The sequence shown here is derived from an EMBL/GenBank/DDBJ whole genome shotgun (WGS) entry which is preliminary data.</text>
</comment>
<dbReference type="Pfam" id="PF00857">
    <property type="entry name" value="Isochorismatase"/>
    <property type="match status" value="1"/>
</dbReference>
<keyword evidence="2" id="KW-0378">Hydrolase</keyword>
<dbReference type="PATRIC" id="fig|1263865.4.peg.3747"/>
<feature type="domain" description="Isochorismatase-like" evidence="1">
    <location>
        <begin position="9"/>
        <end position="156"/>
    </location>
</feature>
<dbReference type="Gene3D" id="3.40.50.850">
    <property type="entry name" value="Isochorismatase-like"/>
    <property type="match status" value="1"/>
</dbReference>
<dbReference type="InterPro" id="IPR036380">
    <property type="entry name" value="Isochorismatase-like_sf"/>
</dbReference>
<proteinExistence type="predicted"/>
<organism evidence="2 3">
    <name type="scientific">Stutzerimonas chloritidismutans AW-1</name>
    <dbReference type="NCBI Taxonomy" id="1263865"/>
    <lineage>
        <taxon>Bacteria</taxon>
        <taxon>Pseudomonadati</taxon>
        <taxon>Pseudomonadota</taxon>
        <taxon>Gammaproteobacteria</taxon>
        <taxon>Pseudomonadales</taxon>
        <taxon>Pseudomonadaceae</taxon>
        <taxon>Stutzerimonas</taxon>
    </lineage>
</organism>
<evidence type="ECO:0000313" key="2">
    <source>
        <dbReference type="EMBL" id="ESQ97755.1"/>
    </source>
</evidence>
<gene>
    <name evidence="2" type="ORF">F753_19440</name>
</gene>
<evidence type="ECO:0000259" key="1">
    <source>
        <dbReference type="Pfam" id="PF00857"/>
    </source>
</evidence>
<dbReference type="RefSeq" id="WP_023446531.1">
    <property type="nucleotide sequence ID" value="NZ_AOFQ01000058.1"/>
</dbReference>
<dbReference type="SUPFAM" id="SSF52499">
    <property type="entry name" value="Isochorismatase-like hydrolases"/>
    <property type="match status" value="1"/>
</dbReference>
<reference evidence="2 3" key="1">
    <citation type="submission" date="2013-07" db="EMBL/GenBank/DDBJ databases">
        <authorList>
            <person name="Schaap P.J."/>
            <person name="Mehboob F."/>
            <person name="Oosterkamp M.J."/>
            <person name="de Vos W.M."/>
            <person name="Stams A.J.M."/>
            <person name="Koehorst J.J."/>
        </authorList>
    </citation>
    <scope>NUCLEOTIDE SEQUENCE [LARGE SCALE GENOMIC DNA]</scope>
    <source>
        <strain evidence="2 3">AW-1</strain>
    </source>
</reference>
<dbReference type="AlphaFoldDB" id="V4PNR0"/>
<dbReference type="Proteomes" id="UP000017822">
    <property type="component" value="Unassembled WGS sequence"/>
</dbReference>